<feature type="domain" description="Histidine kinase" evidence="15">
    <location>
        <begin position="139"/>
        <end position="355"/>
    </location>
</feature>
<dbReference type="InterPro" id="IPR004358">
    <property type="entry name" value="Sig_transdc_His_kin-like_C"/>
</dbReference>
<dbReference type="InterPro" id="IPR035965">
    <property type="entry name" value="PAS-like_dom_sf"/>
</dbReference>
<dbReference type="InterPro" id="IPR036097">
    <property type="entry name" value="HisK_dim/P_sf"/>
</dbReference>
<dbReference type="CDD" id="cd00082">
    <property type="entry name" value="HisKA"/>
    <property type="match status" value="1"/>
</dbReference>
<dbReference type="RefSeq" id="WP_085757695.1">
    <property type="nucleotide sequence ID" value="NZ_CP019343.1"/>
</dbReference>
<dbReference type="EMBL" id="CP019343">
    <property type="protein sequence ID" value="ARN73581.1"/>
    <property type="molecule type" value="Genomic_DNA"/>
</dbReference>
<evidence type="ECO:0000256" key="10">
    <source>
        <dbReference type="ARBA" id="ARBA00023231"/>
    </source>
</evidence>
<dbReference type="SMART" id="SM00388">
    <property type="entry name" value="HisKA"/>
    <property type="match status" value="1"/>
</dbReference>
<dbReference type="InterPro" id="IPR003661">
    <property type="entry name" value="HisK_dim/P_dom"/>
</dbReference>
<dbReference type="EC" id="2.7.13.3" evidence="2"/>
<dbReference type="InterPro" id="IPR013767">
    <property type="entry name" value="PAS_fold"/>
</dbReference>
<keyword evidence="6 17" id="KW-0418">Kinase</keyword>
<accession>A0A1X9N8S6</accession>
<dbReference type="Pfam" id="PF00989">
    <property type="entry name" value="PAS"/>
    <property type="match status" value="1"/>
</dbReference>
<keyword evidence="9" id="KW-0902">Two-component regulatory system</keyword>
<evidence type="ECO:0000256" key="3">
    <source>
        <dbReference type="ARBA" id="ARBA00022553"/>
    </source>
</evidence>
<evidence type="ECO:0000256" key="4">
    <source>
        <dbReference type="ARBA" id="ARBA00022679"/>
    </source>
</evidence>
<proteinExistence type="predicted"/>
<dbReference type="Pfam" id="PF00512">
    <property type="entry name" value="HisKA"/>
    <property type="match status" value="1"/>
</dbReference>
<dbReference type="CDD" id="cd00130">
    <property type="entry name" value="PAS"/>
    <property type="match status" value="1"/>
</dbReference>
<dbReference type="InterPro" id="IPR000014">
    <property type="entry name" value="PAS"/>
</dbReference>
<dbReference type="Proteomes" id="UP000193450">
    <property type="component" value="Chromosome"/>
</dbReference>
<dbReference type="SUPFAM" id="SSF47384">
    <property type="entry name" value="Homodimeric domain of signal transducing histidine kinase"/>
    <property type="match status" value="1"/>
</dbReference>
<keyword evidence="10" id="KW-0535">Nitrogen fixation</keyword>
<evidence type="ECO:0000256" key="2">
    <source>
        <dbReference type="ARBA" id="ARBA00012438"/>
    </source>
</evidence>
<dbReference type="GO" id="GO:0006355">
    <property type="term" value="P:regulation of DNA-templated transcription"/>
    <property type="evidence" value="ECO:0007669"/>
    <property type="project" value="InterPro"/>
</dbReference>
<feature type="domain" description="PAS" evidence="16">
    <location>
        <begin position="3"/>
        <end position="48"/>
    </location>
</feature>
<evidence type="ECO:0000256" key="13">
    <source>
        <dbReference type="ARBA" id="ARBA00042313"/>
    </source>
</evidence>
<evidence type="ECO:0000313" key="17">
    <source>
        <dbReference type="EMBL" id="ARN73581.1"/>
    </source>
</evidence>
<protein>
    <recommendedName>
        <fullName evidence="12">Sensory histidine kinase/phosphatase NtrB</fullName>
        <ecNumber evidence="2">2.7.13.3</ecNumber>
    </recommendedName>
    <alternativeName>
        <fullName evidence="13">Nitrogen regulation protein NR(II)</fullName>
    </alternativeName>
    <alternativeName>
        <fullName evidence="14">Nitrogen regulator II</fullName>
    </alternativeName>
</protein>
<evidence type="ECO:0000259" key="15">
    <source>
        <dbReference type="PROSITE" id="PS50109"/>
    </source>
</evidence>
<dbReference type="Gene3D" id="1.10.287.130">
    <property type="match status" value="1"/>
</dbReference>
<evidence type="ECO:0000313" key="18">
    <source>
        <dbReference type="Proteomes" id="UP000193450"/>
    </source>
</evidence>
<dbReference type="PRINTS" id="PR00344">
    <property type="entry name" value="BCTRLSENSOR"/>
</dbReference>
<dbReference type="OrthoDB" id="9789238at2"/>
<evidence type="ECO:0000259" key="16">
    <source>
        <dbReference type="PROSITE" id="PS50112"/>
    </source>
</evidence>
<dbReference type="NCBIfam" id="NF008293">
    <property type="entry name" value="PRK11073.1"/>
    <property type="match status" value="1"/>
</dbReference>
<dbReference type="SUPFAM" id="SSF55874">
    <property type="entry name" value="ATPase domain of HSP90 chaperone/DNA topoisomerase II/histidine kinase"/>
    <property type="match status" value="1"/>
</dbReference>
<dbReference type="KEGG" id="osg:BST96_05275"/>
<keyword evidence="18" id="KW-1185">Reference proteome</keyword>
<dbReference type="AlphaFoldDB" id="A0A1X9N8S6"/>
<dbReference type="SMART" id="SM00091">
    <property type="entry name" value="PAS"/>
    <property type="match status" value="1"/>
</dbReference>
<gene>
    <name evidence="17" type="ORF">BST96_05275</name>
</gene>
<dbReference type="GO" id="GO:0000155">
    <property type="term" value="F:phosphorelay sensor kinase activity"/>
    <property type="evidence" value="ECO:0007669"/>
    <property type="project" value="InterPro"/>
</dbReference>
<dbReference type="InterPro" id="IPR003594">
    <property type="entry name" value="HATPase_dom"/>
</dbReference>
<dbReference type="STRING" id="716816.BST96_05275"/>
<sequence length="355" mass="38806">MAPDKLHTDILDNLQTAILLVDTDLSVSYINTAAEALLDVSGNRVLGEPISQLFTEVDNDQASLLDAINNISAFTKREAHLLLSNGQTITVDCAVSPIIEHDVTTSLVMEIQPLDRLLRISREEGLLSSQQNSQTLIRGLAHEIKNPLGGLRGAAQLLAKELPSEELKDYTNIIIEEADRLSNLVDSMLGSNKLLDLQALNIHEVLERVKSLVDAETGSQIKVARDYDPSIPEIEGDKERLIQAILNIVRNAMQALMAEANPESMITLKTRTLRQFTIGTHCHRLVCRIDITDNGPGIAKAIRETIFLPMVSGRADGTGLGLSIAQSIINHHHGLIECDSEPGNTTFSIFIPLPV</sequence>
<evidence type="ECO:0000256" key="11">
    <source>
        <dbReference type="ARBA" id="ARBA00037696"/>
    </source>
</evidence>
<dbReference type="PROSITE" id="PS50112">
    <property type="entry name" value="PAS"/>
    <property type="match status" value="1"/>
</dbReference>
<evidence type="ECO:0000256" key="7">
    <source>
        <dbReference type="ARBA" id="ARBA00022801"/>
    </source>
</evidence>
<dbReference type="SMART" id="SM00387">
    <property type="entry name" value="HATPase_c"/>
    <property type="match status" value="1"/>
</dbReference>
<evidence type="ECO:0000256" key="12">
    <source>
        <dbReference type="ARBA" id="ARBA00039567"/>
    </source>
</evidence>
<name>A0A1X9N8S6_9GAMM</name>
<evidence type="ECO:0000256" key="6">
    <source>
        <dbReference type="ARBA" id="ARBA00022777"/>
    </source>
</evidence>
<dbReference type="GO" id="GO:0016787">
    <property type="term" value="F:hydrolase activity"/>
    <property type="evidence" value="ECO:0007669"/>
    <property type="project" value="UniProtKB-KW"/>
</dbReference>
<dbReference type="GO" id="GO:0005524">
    <property type="term" value="F:ATP binding"/>
    <property type="evidence" value="ECO:0007669"/>
    <property type="project" value="UniProtKB-KW"/>
</dbReference>
<keyword evidence="3" id="KW-0597">Phosphoprotein</keyword>
<dbReference type="PANTHER" id="PTHR43065:SF16">
    <property type="entry name" value="SENSORY HISTIDINE KINASE_PHOSPHATASE NTRB"/>
    <property type="match status" value="1"/>
</dbReference>
<organism evidence="17 18">
    <name type="scientific">Oceanicoccus sagamiensis</name>
    <dbReference type="NCBI Taxonomy" id="716816"/>
    <lineage>
        <taxon>Bacteria</taxon>
        <taxon>Pseudomonadati</taxon>
        <taxon>Pseudomonadota</taxon>
        <taxon>Gammaproteobacteria</taxon>
        <taxon>Cellvibrionales</taxon>
        <taxon>Spongiibacteraceae</taxon>
        <taxon>Oceanicoccus</taxon>
    </lineage>
</organism>
<keyword evidence="5" id="KW-0547">Nucleotide-binding</keyword>
<keyword evidence="7" id="KW-0378">Hydrolase</keyword>
<evidence type="ECO:0000256" key="14">
    <source>
        <dbReference type="ARBA" id="ARBA00043094"/>
    </source>
</evidence>
<reference evidence="17 18" key="1">
    <citation type="submission" date="2016-11" db="EMBL/GenBank/DDBJ databases">
        <title>Trade-off between light-utilization and light-protection in marine flavobacteria.</title>
        <authorList>
            <person name="Kumagai Y."/>
        </authorList>
    </citation>
    <scope>NUCLEOTIDE SEQUENCE [LARGE SCALE GENOMIC DNA]</scope>
    <source>
        <strain evidence="17 18">NBRC 107125</strain>
    </source>
</reference>
<dbReference type="SUPFAM" id="SSF55785">
    <property type="entry name" value="PYP-like sensor domain (PAS domain)"/>
    <property type="match status" value="1"/>
</dbReference>
<evidence type="ECO:0000256" key="1">
    <source>
        <dbReference type="ARBA" id="ARBA00000085"/>
    </source>
</evidence>
<dbReference type="PANTHER" id="PTHR43065">
    <property type="entry name" value="SENSOR HISTIDINE KINASE"/>
    <property type="match status" value="1"/>
</dbReference>
<dbReference type="InterPro" id="IPR036890">
    <property type="entry name" value="HATPase_C_sf"/>
</dbReference>
<dbReference type="Pfam" id="PF02518">
    <property type="entry name" value="HATPase_c"/>
    <property type="match status" value="1"/>
</dbReference>
<dbReference type="Gene3D" id="3.30.450.20">
    <property type="entry name" value="PAS domain"/>
    <property type="match status" value="1"/>
</dbReference>
<keyword evidence="8" id="KW-0067">ATP-binding</keyword>
<evidence type="ECO:0000256" key="8">
    <source>
        <dbReference type="ARBA" id="ARBA00022840"/>
    </source>
</evidence>
<dbReference type="Gene3D" id="3.30.565.10">
    <property type="entry name" value="Histidine kinase-like ATPase, C-terminal domain"/>
    <property type="match status" value="1"/>
</dbReference>
<evidence type="ECO:0000256" key="9">
    <source>
        <dbReference type="ARBA" id="ARBA00023012"/>
    </source>
</evidence>
<comment type="catalytic activity">
    <reaction evidence="1">
        <text>ATP + protein L-histidine = ADP + protein N-phospho-L-histidine.</text>
        <dbReference type="EC" id="2.7.13.3"/>
    </reaction>
</comment>
<dbReference type="InterPro" id="IPR005467">
    <property type="entry name" value="His_kinase_dom"/>
</dbReference>
<comment type="function">
    <text evidence="11">Member of the two-component regulatory system NtrB/NtrC, which controls expression of the nitrogen-regulated (ntr) genes in response to nitrogen limitation. Under conditions of nitrogen limitation, NtrB autophosphorylates and transfers the phosphoryl group to NtrC. In the presence of nitrogen, acts as a phosphatase that dephosphorylates and inactivates NtrC.</text>
</comment>
<keyword evidence="4" id="KW-0808">Transferase</keyword>
<evidence type="ECO:0000256" key="5">
    <source>
        <dbReference type="ARBA" id="ARBA00022741"/>
    </source>
</evidence>
<dbReference type="PROSITE" id="PS50109">
    <property type="entry name" value="HIS_KIN"/>
    <property type="match status" value="1"/>
</dbReference>